<keyword evidence="1" id="KW-0472">Membrane</keyword>
<feature type="transmembrane region" description="Helical" evidence="1">
    <location>
        <begin position="271"/>
        <end position="291"/>
    </location>
</feature>
<evidence type="ECO:0000313" key="4">
    <source>
        <dbReference type="Proteomes" id="UP000545037"/>
    </source>
</evidence>
<keyword evidence="1" id="KW-0812">Transmembrane</keyword>
<comment type="caution">
    <text evidence="3">The sequence shown here is derived from an EMBL/GenBank/DDBJ whole genome shotgun (WGS) entry which is preliminary data.</text>
</comment>
<accession>A0A7W9CHR3</accession>
<evidence type="ECO:0000313" key="3">
    <source>
        <dbReference type="EMBL" id="MBB5745804.1"/>
    </source>
</evidence>
<organism evidence="3 4">
    <name type="scientific">Brevundimonas variabilis</name>
    <dbReference type="NCBI Taxonomy" id="74312"/>
    <lineage>
        <taxon>Bacteria</taxon>
        <taxon>Pseudomonadati</taxon>
        <taxon>Pseudomonadota</taxon>
        <taxon>Alphaproteobacteria</taxon>
        <taxon>Caulobacterales</taxon>
        <taxon>Caulobacteraceae</taxon>
        <taxon>Brevundimonas</taxon>
    </lineage>
</organism>
<keyword evidence="1" id="KW-1133">Transmembrane helix</keyword>
<evidence type="ECO:0000259" key="2">
    <source>
        <dbReference type="Pfam" id="PF14258"/>
    </source>
</evidence>
<feature type="transmembrane region" description="Helical" evidence="1">
    <location>
        <begin position="12"/>
        <end position="35"/>
    </location>
</feature>
<proteinExistence type="predicted"/>
<dbReference type="InterPro" id="IPR025646">
    <property type="entry name" value="DUF4350"/>
</dbReference>
<evidence type="ECO:0000256" key="1">
    <source>
        <dbReference type="SAM" id="Phobius"/>
    </source>
</evidence>
<protein>
    <recommendedName>
        <fullName evidence="2">DUF4350 domain-containing protein</fullName>
    </recommendedName>
</protein>
<gene>
    <name evidence="3" type="ORF">GGR13_001388</name>
</gene>
<dbReference type="Proteomes" id="UP000545037">
    <property type="component" value="Unassembled WGS sequence"/>
</dbReference>
<name>A0A7W9CHR3_9CAUL</name>
<dbReference type="AlphaFoldDB" id="A0A7W9CHR3"/>
<reference evidence="3 4" key="1">
    <citation type="submission" date="2020-08" db="EMBL/GenBank/DDBJ databases">
        <title>Genomic Encyclopedia of Type Strains, Phase IV (KMG-IV): sequencing the most valuable type-strain genomes for metagenomic binning, comparative biology and taxonomic classification.</title>
        <authorList>
            <person name="Goeker M."/>
        </authorList>
    </citation>
    <scope>NUCLEOTIDE SEQUENCE [LARGE SCALE GENOMIC DNA]</scope>
    <source>
        <strain evidence="3 4">DSM 4737</strain>
    </source>
</reference>
<sequence>MKVAAGQGAFSPLTVISLVVIGVLSLAGLGVLSAYAPELKSGNDGGSHGLSKSSVGFGGIVRLLQMTGVPVVLSRGALGTGSEGSLLILTPALTTPPDQIADRQHRGPTLIVLPKWTAVAEQGKPGWVSTVGAIAPSRALAVLPDSIRPGTRIAQKAGVTGPLFTRPAGDVLGPRLALENLQTISGREWIPVVIDDRGAAVVALRRGTQTYVLSDPDLLNTQGLKRVEGAQVAVEILDIVRADGEAVVFDLTLNGFQRTRSLLRLMLEPPLLGVTLVIAALFVVAGLQAGARFGPAREKRRAVALGKQALAENTAGLVRLAQREHRMASPYAVLVRAAVARAIGAPRHLSEAELDAFLDRVGTQTGTGARFSTLATRAAEARTAGDLMAVARDLHRWKLEMTHGHQ</sequence>
<dbReference type="EMBL" id="JACHOR010000002">
    <property type="protein sequence ID" value="MBB5745804.1"/>
    <property type="molecule type" value="Genomic_DNA"/>
</dbReference>
<feature type="domain" description="DUF4350" evidence="2">
    <location>
        <begin position="51"/>
        <end position="235"/>
    </location>
</feature>
<dbReference type="Pfam" id="PF14258">
    <property type="entry name" value="DUF4350"/>
    <property type="match status" value="1"/>
</dbReference>
<keyword evidence="4" id="KW-1185">Reference proteome</keyword>
<dbReference type="RefSeq" id="WP_183212759.1">
    <property type="nucleotide sequence ID" value="NZ_JACHOR010000002.1"/>
</dbReference>